<dbReference type="AlphaFoldDB" id="A0A433U852"/>
<dbReference type="PANTHER" id="PTHR10366">
    <property type="entry name" value="NAD DEPENDENT EPIMERASE/DEHYDRATASE"/>
    <property type="match status" value="1"/>
</dbReference>
<sequence>MPDPLVLVTGASGFLATHVVKLLQEKGYRVRGTVRSLKNTEKNKHLHNLCPNSKHRLELVEADLNDDDSWPSAVEGCEFIHHVASPFPLDEPKDEAKVIEPAVKGTLGVLKAAAKSGAVKRVVITSSCIAIGYVGGNKVPKTEDDWTDLKDPSSTAYPKSKHLAEKAAWDFVAKLPANEKFELAVINPCFIVGPMLHSTAGTSTTIIKQLLMREVPMVPQFNIGMCDVRDCAEAHLRCMTLPEAVGHRHIIFESAVWLKEAADILREEFASQGYNPPSLLLPNWVVWLASWFSSMMATRYRTVMLPVLFDNSRMRNVLKIDPIPHEKSLVDMAYSMIETGHVPKTDKYRGPHAAEKN</sequence>
<protein>
    <recommendedName>
        <fullName evidence="3">NAD-dependent epimerase/dehydratase domain-containing protein</fullName>
    </recommendedName>
</protein>
<dbReference type="CDD" id="cd05227">
    <property type="entry name" value="AR_SDR_e"/>
    <property type="match status" value="1"/>
</dbReference>
<comment type="caution">
    <text evidence="4">The sequence shown here is derived from an EMBL/GenBank/DDBJ whole genome shotgun (WGS) entry which is preliminary data.</text>
</comment>
<dbReference type="InterPro" id="IPR001509">
    <property type="entry name" value="Epimerase_deHydtase"/>
</dbReference>
<evidence type="ECO:0000256" key="2">
    <source>
        <dbReference type="ARBA" id="ARBA00023445"/>
    </source>
</evidence>
<dbReference type="PANTHER" id="PTHR10366:SF564">
    <property type="entry name" value="STEROL-4-ALPHA-CARBOXYLATE 3-DEHYDROGENASE, DECARBOXYLATING"/>
    <property type="match status" value="1"/>
</dbReference>
<dbReference type="Proteomes" id="UP000271974">
    <property type="component" value="Unassembled WGS sequence"/>
</dbReference>
<comment type="similarity">
    <text evidence="2">Belongs to the NAD(P)-dependent epimerase/dehydratase family. Dihydroflavonol-4-reductase subfamily.</text>
</comment>
<dbReference type="SUPFAM" id="SSF51735">
    <property type="entry name" value="NAD(P)-binding Rossmann-fold domains"/>
    <property type="match status" value="1"/>
</dbReference>
<dbReference type="FunFam" id="3.40.50.720:FF:000336">
    <property type="entry name" value="Aldehyde reductase"/>
    <property type="match status" value="1"/>
</dbReference>
<dbReference type="GO" id="GO:0016616">
    <property type="term" value="F:oxidoreductase activity, acting on the CH-OH group of donors, NAD or NADP as acceptor"/>
    <property type="evidence" value="ECO:0007669"/>
    <property type="project" value="TreeGrafter"/>
</dbReference>
<keyword evidence="5" id="KW-1185">Reference proteome</keyword>
<dbReference type="EMBL" id="RQTK01000043">
    <property type="protein sequence ID" value="RUS89995.1"/>
    <property type="molecule type" value="Genomic_DNA"/>
</dbReference>
<evidence type="ECO:0000313" key="5">
    <source>
        <dbReference type="Proteomes" id="UP000271974"/>
    </source>
</evidence>
<proteinExistence type="inferred from homology"/>
<keyword evidence="1" id="KW-0560">Oxidoreductase</keyword>
<gene>
    <name evidence="4" type="ORF">EGW08_002262</name>
</gene>
<dbReference type="Pfam" id="PF01370">
    <property type="entry name" value="Epimerase"/>
    <property type="match status" value="1"/>
</dbReference>
<dbReference type="InterPro" id="IPR036291">
    <property type="entry name" value="NAD(P)-bd_dom_sf"/>
</dbReference>
<dbReference type="OrthoDB" id="2735536at2759"/>
<feature type="domain" description="NAD-dependent epimerase/dehydratase" evidence="3">
    <location>
        <begin position="6"/>
        <end position="250"/>
    </location>
</feature>
<evidence type="ECO:0000256" key="1">
    <source>
        <dbReference type="ARBA" id="ARBA00023002"/>
    </source>
</evidence>
<accession>A0A433U852</accession>
<evidence type="ECO:0000313" key="4">
    <source>
        <dbReference type="EMBL" id="RUS89995.1"/>
    </source>
</evidence>
<organism evidence="4 5">
    <name type="scientific">Elysia chlorotica</name>
    <name type="common">Eastern emerald elysia</name>
    <name type="synonym">Sea slug</name>
    <dbReference type="NCBI Taxonomy" id="188477"/>
    <lineage>
        <taxon>Eukaryota</taxon>
        <taxon>Metazoa</taxon>
        <taxon>Spiralia</taxon>
        <taxon>Lophotrochozoa</taxon>
        <taxon>Mollusca</taxon>
        <taxon>Gastropoda</taxon>
        <taxon>Heterobranchia</taxon>
        <taxon>Euthyneura</taxon>
        <taxon>Panpulmonata</taxon>
        <taxon>Sacoglossa</taxon>
        <taxon>Placobranchoidea</taxon>
        <taxon>Plakobranchidae</taxon>
        <taxon>Elysia</taxon>
    </lineage>
</organism>
<dbReference type="Gene3D" id="3.40.50.720">
    <property type="entry name" value="NAD(P)-binding Rossmann-like Domain"/>
    <property type="match status" value="1"/>
</dbReference>
<dbReference type="InterPro" id="IPR050425">
    <property type="entry name" value="NAD(P)_dehydrat-like"/>
</dbReference>
<reference evidence="4 5" key="1">
    <citation type="submission" date="2019-01" db="EMBL/GenBank/DDBJ databases">
        <title>A draft genome assembly of the solar-powered sea slug Elysia chlorotica.</title>
        <authorList>
            <person name="Cai H."/>
            <person name="Li Q."/>
            <person name="Fang X."/>
            <person name="Li J."/>
            <person name="Curtis N.E."/>
            <person name="Altenburger A."/>
            <person name="Shibata T."/>
            <person name="Feng M."/>
            <person name="Maeda T."/>
            <person name="Schwartz J.A."/>
            <person name="Shigenobu S."/>
            <person name="Lundholm N."/>
            <person name="Nishiyama T."/>
            <person name="Yang H."/>
            <person name="Hasebe M."/>
            <person name="Li S."/>
            <person name="Pierce S.K."/>
            <person name="Wang J."/>
        </authorList>
    </citation>
    <scope>NUCLEOTIDE SEQUENCE [LARGE SCALE GENOMIC DNA]</scope>
    <source>
        <strain evidence="4">EC2010</strain>
        <tissue evidence="4">Whole organism of an adult</tissue>
    </source>
</reference>
<dbReference type="STRING" id="188477.A0A433U852"/>
<name>A0A433U852_ELYCH</name>
<evidence type="ECO:0000259" key="3">
    <source>
        <dbReference type="Pfam" id="PF01370"/>
    </source>
</evidence>